<feature type="compositionally biased region" description="Basic residues" evidence="1">
    <location>
        <begin position="54"/>
        <end position="65"/>
    </location>
</feature>
<dbReference type="STRING" id="943830.A4A58_04925"/>
<feature type="compositionally biased region" description="Basic residues" evidence="1">
    <location>
        <begin position="11"/>
        <end position="41"/>
    </location>
</feature>
<dbReference type="EMBL" id="LVYV01000001">
    <property type="protein sequence ID" value="KZD25731.1"/>
    <property type="molecule type" value="Genomic_DNA"/>
</dbReference>
<evidence type="ECO:0000256" key="1">
    <source>
        <dbReference type="SAM" id="MobiDB-lite"/>
    </source>
</evidence>
<accession>A0A161R8E9</accession>
<evidence type="ECO:0000313" key="2">
    <source>
        <dbReference type="EMBL" id="KZD25731.1"/>
    </source>
</evidence>
<evidence type="ECO:0000313" key="3">
    <source>
        <dbReference type="Proteomes" id="UP000076574"/>
    </source>
</evidence>
<keyword evidence="3" id="KW-1185">Reference proteome</keyword>
<name>A0A161R8E9_9BRAD</name>
<dbReference type="Proteomes" id="UP000076574">
    <property type="component" value="Unassembled WGS sequence"/>
</dbReference>
<feature type="region of interest" description="Disordered" evidence="1">
    <location>
        <begin position="1"/>
        <end position="98"/>
    </location>
</feature>
<comment type="caution">
    <text evidence="2">The sequence shown here is derived from an EMBL/GenBank/DDBJ whole genome shotgun (WGS) entry which is preliminary data.</text>
</comment>
<feature type="region of interest" description="Disordered" evidence="1">
    <location>
        <begin position="194"/>
        <end position="216"/>
    </location>
</feature>
<reference evidence="2 3" key="1">
    <citation type="submission" date="2016-03" db="EMBL/GenBank/DDBJ databases">
        <title>Microsymbionts genomes from the relict species Vavilovia formosa (Stev.) Fed.</title>
        <authorList>
            <person name="Kopat V."/>
            <person name="Chirak E."/>
            <person name="Kimeklis A."/>
            <person name="Andronov E."/>
        </authorList>
    </citation>
    <scope>NUCLEOTIDE SEQUENCE [LARGE SCALE GENOMIC DNA]</scope>
    <source>
        <strain evidence="2 3">Vaf07</strain>
    </source>
</reference>
<sequence>MSREEGVVAKTVKKARKVTKAKKKKVAKAKTVKRKAKKTVRGAKAGARTSSKTTVKKSVKAKRPTAKTQKTVAKKAASRPKAETTRAPRPAKPSVAPGKFLEKSPVLINLPNAASAAPAAVALRPTLAQAVTRCVNDYLQSVEPEWNDDGGGNDKTLGDLHVHVALFLAGVAECLEKFGYTFDATSLGQTVHSDTTVSEAKQEIRDAAGPVKGATK</sequence>
<organism evidence="2 3">
    <name type="scientific">Tardiphaga robiniae</name>
    <dbReference type="NCBI Taxonomy" id="943830"/>
    <lineage>
        <taxon>Bacteria</taxon>
        <taxon>Pseudomonadati</taxon>
        <taxon>Pseudomonadota</taxon>
        <taxon>Alphaproteobacteria</taxon>
        <taxon>Hyphomicrobiales</taxon>
        <taxon>Nitrobacteraceae</taxon>
        <taxon>Tardiphaga</taxon>
    </lineage>
</organism>
<proteinExistence type="predicted"/>
<feature type="compositionally biased region" description="Low complexity" evidence="1">
    <location>
        <begin position="42"/>
        <end position="53"/>
    </location>
</feature>
<protein>
    <submittedName>
        <fullName evidence="2">Uncharacterized protein</fullName>
    </submittedName>
</protein>
<dbReference type="AlphaFoldDB" id="A0A161R8E9"/>
<gene>
    <name evidence="2" type="ORF">A4A58_04925</name>
</gene>